<dbReference type="InterPro" id="IPR050736">
    <property type="entry name" value="Sensor_HK_Regulatory"/>
</dbReference>
<keyword evidence="7" id="KW-0802">TPR repeat</keyword>
<organism evidence="11 12">
    <name type="scientific">Agaribacillus aureus</name>
    <dbReference type="NCBI Taxonomy" id="3051825"/>
    <lineage>
        <taxon>Bacteria</taxon>
        <taxon>Pseudomonadati</taxon>
        <taxon>Bacteroidota</taxon>
        <taxon>Cytophagia</taxon>
        <taxon>Cytophagales</taxon>
        <taxon>Splendidivirgaceae</taxon>
        <taxon>Agaribacillus</taxon>
    </lineage>
</organism>
<evidence type="ECO:0000313" key="11">
    <source>
        <dbReference type="EMBL" id="MDN5216497.1"/>
    </source>
</evidence>
<dbReference type="InterPro" id="IPR004358">
    <property type="entry name" value="Sig_transdc_His_kin-like_C"/>
</dbReference>
<dbReference type="PROSITE" id="PS50005">
    <property type="entry name" value="TPR"/>
    <property type="match status" value="4"/>
</dbReference>
<comment type="caution">
    <text evidence="11">The sequence shown here is derived from an EMBL/GenBank/DDBJ whole genome shotgun (WGS) entry which is preliminary data.</text>
</comment>
<dbReference type="InterPro" id="IPR003594">
    <property type="entry name" value="HATPase_dom"/>
</dbReference>
<feature type="coiled-coil region" evidence="8">
    <location>
        <begin position="425"/>
        <end position="466"/>
    </location>
</feature>
<dbReference type="CDD" id="cd00082">
    <property type="entry name" value="HisKA"/>
    <property type="match status" value="1"/>
</dbReference>
<keyword evidence="6" id="KW-0902">Two-component regulatory system</keyword>
<dbReference type="Gene3D" id="3.30.565.10">
    <property type="entry name" value="Histidine kinase-like ATPase, C-terminal domain"/>
    <property type="match status" value="1"/>
</dbReference>
<protein>
    <recommendedName>
        <fullName evidence="2">histidine kinase</fullName>
        <ecNumber evidence="2">2.7.13.3</ecNumber>
    </recommendedName>
</protein>
<keyword evidence="4" id="KW-0808">Transferase</keyword>
<evidence type="ECO:0000256" key="9">
    <source>
        <dbReference type="SAM" id="Phobius"/>
    </source>
</evidence>
<dbReference type="SMART" id="SM00028">
    <property type="entry name" value="TPR"/>
    <property type="match status" value="8"/>
</dbReference>
<proteinExistence type="predicted"/>
<dbReference type="EC" id="2.7.13.3" evidence="2"/>
<keyword evidence="9" id="KW-0812">Transmembrane</keyword>
<dbReference type="CDD" id="cd00075">
    <property type="entry name" value="HATPase"/>
    <property type="match status" value="1"/>
</dbReference>
<dbReference type="PROSITE" id="PS50293">
    <property type="entry name" value="TPR_REGION"/>
    <property type="match status" value="1"/>
</dbReference>
<feature type="repeat" description="TPR" evidence="7">
    <location>
        <begin position="122"/>
        <end position="155"/>
    </location>
</feature>
<dbReference type="Pfam" id="PF13424">
    <property type="entry name" value="TPR_12"/>
    <property type="match status" value="3"/>
</dbReference>
<sequence>MFSNKDLLYLLLGLCLLPLSGYAQLDSLENALIAMPRDSVKVELLFDLAKKMRAKGNFNKSKEFQSRACKLSTEVDYAKGNVLCLNDQGVRERTQGNYFLAEEKHKAALKIARASGDQYQVSVTLNLLGTVYRRLDNIENALECHLEALEIDKLRRNQKGIAVSLNSIGNIYLTRGDYNKALETFEECIKIETRLNNKLGVAINLNNIGYIYNVRGDYLTALNYYEKSLAANQEIGSKKGLAICFNDIGQIKQKLGAGEEALKYFAKALDINKGLGYKQYAVENYINIGDVHFEKKRYELALDKYLIGLNIAREISTLAQVSQCLNNISKVHEKTGNLPEALNSYKESIRYQDSLSNRESEKTTSQLLARYEMKNKELQIQELESLKEIQAAKIERRRVTIIALIISIVLALALLAVLYKNYRRKKSTNSLLLEQKNEIEKQKQKIENKNKALESKNQDLIDLNLEKNNVLGIIAHDLRSPMNHIIGLTSIMSYRKETLNADQLQSLEMISDTSARMREMINRILDINTMDAKEITLELEEVNVSGLLQKAIKEFLDPANNKNIQLNTDIAQNLTAELDKNYTLQIFENLIANALKFSPKNKNIFIRLMKNGNCIRVEIEDQGPGIKESEQHRLFEKFQILSAKPTGGEKSTGLGLYIVKTFVEAMGGKVWCESEAGKGANFIVEFPT</sequence>
<dbReference type="InterPro" id="IPR036890">
    <property type="entry name" value="HATPase_C_sf"/>
</dbReference>
<evidence type="ECO:0000256" key="7">
    <source>
        <dbReference type="PROSITE-ProRule" id="PRU00339"/>
    </source>
</evidence>
<dbReference type="Pfam" id="PF00512">
    <property type="entry name" value="HisKA"/>
    <property type="match status" value="1"/>
</dbReference>
<dbReference type="InterPro" id="IPR011990">
    <property type="entry name" value="TPR-like_helical_dom_sf"/>
</dbReference>
<evidence type="ECO:0000256" key="5">
    <source>
        <dbReference type="ARBA" id="ARBA00022777"/>
    </source>
</evidence>
<evidence type="ECO:0000259" key="10">
    <source>
        <dbReference type="PROSITE" id="PS50109"/>
    </source>
</evidence>
<dbReference type="InterPro" id="IPR005467">
    <property type="entry name" value="His_kinase_dom"/>
</dbReference>
<reference evidence="11" key="1">
    <citation type="submission" date="2023-06" db="EMBL/GenBank/DDBJ databases">
        <title>Genomic of Agaribacillus aureum.</title>
        <authorList>
            <person name="Wang G."/>
        </authorList>
    </citation>
    <scope>NUCLEOTIDE SEQUENCE</scope>
    <source>
        <strain evidence="11">BMA12</strain>
    </source>
</reference>
<dbReference type="InterPro" id="IPR019734">
    <property type="entry name" value="TPR_rpt"/>
</dbReference>
<keyword evidence="9" id="KW-1133">Transmembrane helix</keyword>
<feature type="domain" description="Histidine kinase" evidence="10">
    <location>
        <begin position="473"/>
        <end position="688"/>
    </location>
</feature>
<dbReference type="RefSeq" id="WP_346761834.1">
    <property type="nucleotide sequence ID" value="NZ_JAUJEB010000009.1"/>
</dbReference>
<comment type="catalytic activity">
    <reaction evidence="1">
        <text>ATP + protein L-histidine = ADP + protein N-phospho-L-histidine.</text>
        <dbReference type="EC" id="2.7.13.3"/>
    </reaction>
</comment>
<dbReference type="InterPro" id="IPR003661">
    <property type="entry name" value="HisK_dim/P_dom"/>
</dbReference>
<dbReference type="SUPFAM" id="SSF48452">
    <property type="entry name" value="TPR-like"/>
    <property type="match status" value="2"/>
</dbReference>
<keyword evidence="3" id="KW-0597">Phosphoprotein</keyword>
<keyword evidence="9" id="KW-0472">Membrane</keyword>
<dbReference type="Pfam" id="PF02518">
    <property type="entry name" value="HATPase_c"/>
    <property type="match status" value="1"/>
</dbReference>
<keyword evidence="5 11" id="KW-0418">Kinase</keyword>
<evidence type="ECO:0000256" key="6">
    <source>
        <dbReference type="ARBA" id="ARBA00023012"/>
    </source>
</evidence>
<dbReference type="InterPro" id="IPR036097">
    <property type="entry name" value="HisK_dim/P_sf"/>
</dbReference>
<dbReference type="SUPFAM" id="SSF55874">
    <property type="entry name" value="ATPase domain of HSP90 chaperone/DNA topoisomerase II/histidine kinase"/>
    <property type="match status" value="1"/>
</dbReference>
<dbReference type="Proteomes" id="UP001172083">
    <property type="component" value="Unassembled WGS sequence"/>
</dbReference>
<dbReference type="EMBL" id="JAUJEB010000009">
    <property type="protein sequence ID" value="MDN5216497.1"/>
    <property type="molecule type" value="Genomic_DNA"/>
</dbReference>
<accession>A0ABT8LHU6</accession>
<evidence type="ECO:0000256" key="8">
    <source>
        <dbReference type="SAM" id="Coils"/>
    </source>
</evidence>
<dbReference type="SMART" id="SM00387">
    <property type="entry name" value="HATPase_c"/>
    <property type="match status" value="1"/>
</dbReference>
<keyword evidence="12" id="KW-1185">Reference proteome</keyword>
<dbReference type="PANTHER" id="PTHR43711">
    <property type="entry name" value="TWO-COMPONENT HISTIDINE KINASE"/>
    <property type="match status" value="1"/>
</dbReference>
<keyword evidence="8" id="KW-0175">Coiled coil</keyword>
<evidence type="ECO:0000256" key="3">
    <source>
        <dbReference type="ARBA" id="ARBA00022553"/>
    </source>
</evidence>
<evidence type="ECO:0000256" key="1">
    <source>
        <dbReference type="ARBA" id="ARBA00000085"/>
    </source>
</evidence>
<dbReference type="Gene3D" id="1.25.40.10">
    <property type="entry name" value="Tetratricopeptide repeat domain"/>
    <property type="match status" value="2"/>
</dbReference>
<dbReference type="PRINTS" id="PR00344">
    <property type="entry name" value="BCTRLSENSOR"/>
</dbReference>
<evidence type="ECO:0000256" key="2">
    <source>
        <dbReference type="ARBA" id="ARBA00012438"/>
    </source>
</evidence>
<feature type="repeat" description="TPR" evidence="7">
    <location>
        <begin position="242"/>
        <end position="275"/>
    </location>
</feature>
<dbReference type="GO" id="GO:0016301">
    <property type="term" value="F:kinase activity"/>
    <property type="evidence" value="ECO:0007669"/>
    <property type="project" value="UniProtKB-KW"/>
</dbReference>
<feature type="repeat" description="TPR" evidence="7">
    <location>
        <begin position="162"/>
        <end position="195"/>
    </location>
</feature>
<evidence type="ECO:0000256" key="4">
    <source>
        <dbReference type="ARBA" id="ARBA00022679"/>
    </source>
</evidence>
<dbReference type="PANTHER" id="PTHR43711:SF1">
    <property type="entry name" value="HISTIDINE KINASE 1"/>
    <property type="match status" value="1"/>
</dbReference>
<evidence type="ECO:0000313" key="12">
    <source>
        <dbReference type="Proteomes" id="UP001172083"/>
    </source>
</evidence>
<dbReference type="SMART" id="SM00388">
    <property type="entry name" value="HisKA"/>
    <property type="match status" value="1"/>
</dbReference>
<gene>
    <name evidence="11" type="ORF">QQ020_30795</name>
</gene>
<name>A0ABT8LHU6_9BACT</name>
<feature type="transmembrane region" description="Helical" evidence="9">
    <location>
        <begin position="399"/>
        <end position="419"/>
    </location>
</feature>
<dbReference type="Gene3D" id="1.10.287.130">
    <property type="match status" value="1"/>
</dbReference>
<dbReference type="PROSITE" id="PS50109">
    <property type="entry name" value="HIS_KIN"/>
    <property type="match status" value="1"/>
</dbReference>
<dbReference type="SUPFAM" id="SSF47384">
    <property type="entry name" value="Homodimeric domain of signal transducing histidine kinase"/>
    <property type="match status" value="1"/>
</dbReference>
<feature type="repeat" description="TPR" evidence="7">
    <location>
        <begin position="202"/>
        <end position="235"/>
    </location>
</feature>